<evidence type="ECO:0008006" key="2">
    <source>
        <dbReference type="Google" id="ProtNLM"/>
    </source>
</evidence>
<dbReference type="InterPro" id="IPR015422">
    <property type="entry name" value="PyrdxlP-dep_Trfase_small"/>
</dbReference>
<dbReference type="Gene3D" id="3.40.640.10">
    <property type="entry name" value="Type I PLP-dependent aspartate aminotransferase-like (Major domain)"/>
    <property type="match status" value="1"/>
</dbReference>
<name>A0A381ZIU4_9ZZZZ</name>
<dbReference type="InterPro" id="IPR015424">
    <property type="entry name" value="PyrdxlP-dep_Trfase"/>
</dbReference>
<dbReference type="PANTHER" id="PTHR30244">
    <property type="entry name" value="TRANSAMINASE"/>
    <property type="match status" value="1"/>
</dbReference>
<dbReference type="PANTHER" id="PTHR30244:SF34">
    <property type="entry name" value="DTDP-4-AMINO-4,6-DIDEOXYGALACTOSE TRANSAMINASE"/>
    <property type="match status" value="1"/>
</dbReference>
<protein>
    <recommendedName>
        <fullName evidence="2">DegT/DnrJ/EryC1/StrS aminotransferase family protein</fullName>
    </recommendedName>
</protein>
<dbReference type="Gene3D" id="3.90.1150.10">
    <property type="entry name" value="Aspartate Aminotransferase, domain 1"/>
    <property type="match status" value="1"/>
</dbReference>
<gene>
    <name evidence="1" type="ORF">METZ01_LOCUS141606</name>
</gene>
<sequence length="342" mass="38615">FMNSGTSALHVALAAFKAMHGWHDGDEVLVPSVTFVATSNIVLHNNMTPIFVDVEPLTYNIDWTKIEEKITSKTRAIIPVHLLGLPATMDPILELSKKYNLTIIEDSCETMFATYNGRKVGSLGDVASFSTYVAHFLVTGVGGLATTSDPDLAVTMRSLMNHGRDSIYISCSDDEGLEQEKLYEVIAKRFMFVHVGHSFRCTELEAALGLGQLERIEDIISRRQDNAKYLTKHLSSLEEYIQLPTCPSDRTHAYMLYGVVVRNDSKRNLVNYLEDHNIETRDLLPLVNQPIYRRLYGNIEEGLPVAKWINNSGFYIGCHSYLSIEELDYVISVFHDFFKKHA</sequence>
<proteinExistence type="predicted"/>
<dbReference type="PIRSF" id="PIRSF000390">
    <property type="entry name" value="PLP_StrS"/>
    <property type="match status" value="1"/>
</dbReference>
<dbReference type="GO" id="GO:0000271">
    <property type="term" value="P:polysaccharide biosynthetic process"/>
    <property type="evidence" value="ECO:0007669"/>
    <property type="project" value="TreeGrafter"/>
</dbReference>
<feature type="non-terminal residue" evidence="1">
    <location>
        <position position="1"/>
    </location>
</feature>
<dbReference type="CDD" id="cd00616">
    <property type="entry name" value="AHBA_syn"/>
    <property type="match status" value="1"/>
</dbReference>
<accession>A0A381ZIU4</accession>
<reference evidence="1" key="1">
    <citation type="submission" date="2018-05" db="EMBL/GenBank/DDBJ databases">
        <authorList>
            <person name="Lanie J.A."/>
            <person name="Ng W.-L."/>
            <person name="Kazmierczak K.M."/>
            <person name="Andrzejewski T.M."/>
            <person name="Davidsen T.M."/>
            <person name="Wayne K.J."/>
            <person name="Tettelin H."/>
            <person name="Glass J.I."/>
            <person name="Rusch D."/>
            <person name="Podicherti R."/>
            <person name="Tsui H.-C.T."/>
            <person name="Winkler M.E."/>
        </authorList>
    </citation>
    <scope>NUCLEOTIDE SEQUENCE</scope>
</reference>
<dbReference type="SUPFAM" id="SSF53383">
    <property type="entry name" value="PLP-dependent transferases"/>
    <property type="match status" value="1"/>
</dbReference>
<dbReference type="InterPro" id="IPR000653">
    <property type="entry name" value="DegT/StrS_aminotransferase"/>
</dbReference>
<dbReference type="Pfam" id="PF01041">
    <property type="entry name" value="DegT_DnrJ_EryC1"/>
    <property type="match status" value="1"/>
</dbReference>
<dbReference type="GO" id="GO:0030170">
    <property type="term" value="F:pyridoxal phosphate binding"/>
    <property type="evidence" value="ECO:0007669"/>
    <property type="project" value="TreeGrafter"/>
</dbReference>
<organism evidence="1">
    <name type="scientific">marine metagenome</name>
    <dbReference type="NCBI Taxonomy" id="408172"/>
    <lineage>
        <taxon>unclassified sequences</taxon>
        <taxon>metagenomes</taxon>
        <taxon>ecological metagenomes</taxon>
    </lineage>
</organism>
<evidence type="ECO:0000313" key="1">
    <source>
        <dbReference type="EMBL" id="SVA88752.1"/>
    </source>
</evidence>
<dbReference type="AlphaFoldDB" id="A0A381ZIU4"/>
<dbReference type="EMBL" id="UINC01021358">
    <property type="protein sequence ID" value="SVA88752.1"/>
    <property type="molecule type" value="Genomic_DNA"/>
</dbReference>
<dbReference type="InterPro" id="IPR015421">
    <property type="entry name" value="PyrdxlP-dep_Trfase_major"/>
</dbReference>
<dbReference type="GO" id="GO:0008483">
    <property type="term" value="F:transaminase activity"/>
    <property type="evidence" value="ECO:0007669"/>
    <property type="project" value="TreeGrafter"/>
</dbReference>